<feature type="compositionally biased region" description="Basic and acidic residues" evidence="1">
    <location>
        <begin position="404"/>
        <end position="419"/>
    </location>
</feature>
<sequence length="448" mass="48905">MKMEEVTIKLGVKSKDDGDHPTYNGDESTKGQNIIIKVTVTEEPRGSDFYKYTHEDNGGEKQLFELKEVLDGNSKKIEGIPPDGPDKKVTSVSAYYWRHDKGGPGQTPNKVLLVEVSYSGSGGTKYYVRGTGIDWVETFLGDDLEKTLDEQNCYSNDAVTLDLTKDAYGTEGRSPCCDGHKSHSKVSVTPVPVNHTHHDHPHVGSNNLTVKKYSILGTTLAAIKLADTGEKKKKKRITFSGQPFPMDSVESIYALYSGDNREPKLIYVNSIGDQTNVRGWYQNNGSDGEWTKATDLQGVTPETINDCPNWNNVVGKLKHSNRDLQECKELSESDKQKEQQSQRSEGSDEELRQVSEEKRKKEEQEQSESVTPRGPPLGAPGPAGPAGAGASGTAEGTSDVDGTDGDRGPTGKAGDREPGSDTTHSMILVVINGFSNSNSKMLSFSRKN</sequence>
<feature type="compositionally biased region" description="Basic and acidic residues" evidence="1">
    <location>
        <begin position="328"/>
        <end position="364"/>
    </location>
</feature>
<comment type="caution">
    <text evidence="2">The sequence shown here is derived from an EMBL/GenBank/DDBJ whole genome shotgun (WGS) entry which is preliminary data.</text>
</comment>
<accession>L1LBA0</accession>
<protein>
    <submittedName>
        <fullName evidence="2">Uncharacterized protein</fullName>
    </submittedName>
</protein>
<dbReference type="KEGG" id="beq:BEWA_012710"/>
<name>L1LBA0_THEEQ</name>
<evidence type="ECO:0000256" key="1">
    <source>
        <dbReference type="SAM" id="MobiDB-lite"/>
    </source>
</evidence>
<dbReference type="VEuPathDB" id="PiroplasmaDB:BEWA_012710"/>
<feature type="compositionally biased region" description="Pro residues" evidence="1">
    <location>
        <begin position="373"/>
        <end position="383"/>
    </location>
</feature>
<feature type="region of interest" description="Disordered" evidence="1">
    <location>
        <begin position="328"/>
        <end position="425"/>
    </location>
</feature>
<reference evidence="2 3" key="1">
    <citation type="journal article" date="2012" name="BMC Genomics">
        <title>Comparative genomic analysis and phylogenetic position of Theileria equi.</title>
        <authorList>
            <person name="Kappmeyer L.S."/>
            <person name="Thiagarajan M."/>
            <person name="Herndon D.R."/>
            <person name="Ramsay J.D."/>
            <person name="Caler E."/>
            <person name="Djikeng A."/>
            <person name="Gillespie J.J."/>
            <person name="Lau A.O."/>
            <person name="Roalson E.H."/>
            <person name="Silva J.C."/>
            <person name="Silva M.G."/>
            <person name="Suarez C.E."/>
            <person name="Ueti M.W."/>
            <person name="Nene V.M."/>
            <person name="Mealey R.H."/>
            <person name="Knowles D.P."/>
            <person name="Brayton K.A."/>
        </authorList>
    </citation>
    <scope>NUCLEOTIDE SEQUENCE [LARGE SCALE GENOMIC DNA]</scope>
    <source>
        <strain evidence="2 3">WA</strain>
    </source>
</reference>
<dbReference type="GeneID" id="15804347"/>
<dbReference type="Proteomes" id="UP000031512">
    <property type="component" value="Unassembled WGS sequence"/>
</dbReference>
<dbReference type="RefSeq" id="XP_004832164.1">
    <property type="nucleotide sequence ID" value="XM_004832107.1"/>
</dbReference>
<dbReference type="AlphaFoldDB" id="L1LBA0"/>
<proteinExistence type="predicted"/>
<keyword evidence="3" id="KW-1185">Reference proteome</keyword>
<feature type="region of interest" description="Disordered" evidence="1">
    <location>
        <begin position="1"/>
        <end position="30"/>
    </location>
</feature>
<dbReference type="EMBL" id="ACOU01000004">
    <property type="protein sequence ID" value="EKX72712.1"/>
    <property type="molecule type" value="Genomic_DNA"/>
</dbReference>
<organism evidence="2 3">
    <name type="scientific">Theileria equi strain WA</name>
    <dbReference type="NCBI Taxonomy" id="1537102"/>
    <lineage>
        <taxon>Eukaryota</taxon>
        <taxon>Sar</taxon>
        <taxon>Alveolata</taxon>
        <taxon>Apicomplexa</taxon>
        <taxon>Aconoidasida</taxon>
        <taxon>Piroplasmida</taxon>
        <taxon>Theileriidae</taxon>
        <taxon>Theileria</taxon>
    </lineage>
</organism>
<feature type="compositionally biased region" description="Basic and acidic residues" evidence="1">
    <location>
        <begin position="1"/>
        <end position="20"/>
    </location>
</feature>
<gene>
    <name evidence="2" type="ORF">BEWA_012710</name>
</gene>
<dbReference type="OrthoDB" id="361062at2759"/>
<evidence type="ECO:0000313" key="2">
    <source>
        <dbReference type="EMBL" id="EKX72712.1"/>
    </source>
</evidence>
<evidence type="ECO:0000313" key="3">
    <source>
        <dbReference type="Proteomes" id="UP000031512"/>
    </source>
</evidence>